<name>A0A0J1JI35_9GAMM</name>
<dbReference type="PATRIC" id="fig|754436.4.peg.1526"/>
<organism evidence="1 2">
    <name type="scientific">Photobacterium aphoticum</name>
    <dbReference type="NCBI Taxonomy" id="754436"/>
    <lineage>
        <taxon>Bacteria</taxon>
        <taxon>Pseudomonadati</taxon>
        <taxon>Pseudomonadota</taxon>
        <taxon>Gammaproteobacteria</taxon>
        <taxon>Vibrionales</taxon>
        <taxon>Vibrionaceae</taxon>
        <taxon>Photobacterium</taxon>
    </lineage>
</organism>
<dbReference type="Proteomes" id="UP000036426">
    <property type="component" value="Unassembled WGS sequence"/>
</dbReference>
<evidence type="ECO:0000313" key="2">
    <source>
        <dbReference type="Proteomes" id="UP000036426"/>
    </source>
</evidence>
<comment type="caution">
    <text evidence="1">The sequence shown here is derived from an EMBL/GenBank/DDBJ whole genome shotgun (WGS) entry which is preliminary data.</text>
</comment>
<evidence type="ECO:0000313" key="1">
    <source>
        <dbReference type="EMBL" id="KLV01597.1"/>
    </source>
</evidence>
<proteinExistence type="predicted"/>
<reference evidence="1 2" key="1">
    <citation type="submission" date="2015-05" db="EMBL/GenBank/DDBJ databases">
        <title>Photobacterium galathea sp. nov.</title>
        <authorList>
            <person name="Machado H."/>
            <person name="Gram L."/>
        </authorList>
    </citation>
    <scope>NUCLEOTIDE SEQUENCE [LARGE SCALE GENOMIC DNA]</scope>
    <source>
        <strain evidence="1 2">DSM 25995</strain>
    </source>
</reference>
<sequence length="309" mass="33886">MTTITPHAVTEVLASSQSQARAAALATLYDHNDFRALEFNLSQLPALKQEAVRALLVDHAVAHPVLDQYKANWLQAQALRKPLFTVVEQGDGYQVTQTAFHYGTKARSQVKRWEDMLKAQTFSEQAERGELVLSEWLAGDLTTQALQRDILLAQLPGLSAQAVAQLAAQFTSDKALLWLPDNAVIAALAAASGDDGVYHLLWRRRSDQYSLAELNRLAQLAPDPQATQQLMAATINPSLKIVAYRALVAVNPLPSQTQDFLSDKLADVTDGALVATELARHGYLSWLEQLVGASRNQVLQKNIKTALSQ</sequence>
<protein>
    <submittedName>
        <fullName evidence="1">Uncharacterized protein</fullName>
    </submittedName>
</protein>
<keyword evidence="2" id="KW-1185">Reference proteome</keyword>
<gene>
    <name evidence="1" type="ORF">ABT58_07165</name>
</gene>
<accession>A0A0J1JI35</accession>
<dbReference type="EMBL" id="LDOV01000011">
    <property type="protein sequence ID" value="KLV01597.1"/>
    <property type="molecule type" value="Genomic_DNA"/>
</dbReference>
<dbReference type="AlphaFoldDB" id="A0A0J1JI35"/>